<dbReference type="SUPFAM" id="SSF46955">
    <property type="entry name" value="Putative DNA-binding domain"/>
    <property type="match status" value="1"/>
</dbReference>
<evidence type="ECO:0000256" key="3">
    <source>
        <dbReference type="ARBA" id="ARBA00023159"/>
    </source>
</evidence>
<keyword evidence="1" id="KW-0805">Transcription regulation</keyword>
<dbReference type="SMART" id="SM00422">
    <property type="entry name" value="HTH_MERR"/>
    <property type="match status" value="1"/>
</dbReference>
<dbReference type="GO" id="GO:0003700">
    <property type="term" value="F:DNA-binding transcription factor activity"/>
    <property type="evidence" value="ECO:0007669"/>
    <property type="project" value="InterPro"/>
</dbReference>
<dbReference type="GO" id="GO:0003677">
    <property type="term" value="F:DNA binding"/>
    <property type="evidence" value="ECO:0007669"/>
    <property type="project" value="UniProtKB-KW"/>
</dbReference>
<dbReference type="Gene3D" id="1.10.1660.10">
    <property type="match status" value="1"/>
</dbReference>
<dbReference type="InterPro" id="IPR000551">
    <property type="entry name" value="MerR-type_HTH_dom"/>
</dbReference>
<dbReference type="InterPro" id="IPR012925">
    <property type="entry name" value="TipAS_dom"/>
</dbReference>
<keyword evidence="7" id="KW-1185">Reference proteome</keyword>
<evidence type="ECO:0000313" key="6">
    <source>
        <dbReference type="EMBL" id="SNZ17409.1"/>
    </source>
</evidence>
<dbReference type="InterPro" id="IPR047057">
    <property type="entry name" value="MerR_fam"/>
</dbReference>
<accession>A0A285P6M6</accession>
<keyword evidence="2" id="KW-0238">DNA-binding</keyword>
<dbReference type="InterPro" id="IPR036244">
    <property type="entry name" value="TipA-like_antibiotic-bd"/>
</dbReference>
<evidence type="ECO:0000259" key="5">
    <source>
        <dbReference type="PROSITE" id="PS50937"/>
    </source>
</evidence>
<dbReference type="AlphaFoldDB" id="A0A285P6M6"/>
<dbReference type="SUPFAM" id="SSF89082">
    <property type="entry name" value="Antibiotic binding domain of TipA-like multidrug resistance regulators"/>
    <property type="match status" value="1"/>
</dbReference>
<evidence type="ECO:0000313" key="7">
    <source>
        <dbReference type="Proteomes" id="UP000219356"/>
    </source>
</evidence>
<feature type="domain" description="HTH merR-type" evidence="5">
    <location>
        <begin position="2"/>
        <end position="71"/>
    </location>
</feature>
<organism evidence="6 7">
    <name type="scientific">Terribacillus aidingensis</name>
    <dbReference type="NCBI Taxonomy" id="586416"/>
    <lineage>
        <taxon>Bacteria</taxon>
        <taxon>Bacillati</taxon>
        <taxon>Bacillota</taxon>
        <taxon>Bacilli</taxon>
        <taxon>Bacillales</taxon>
        <taxon>Bacillaceae</taxon>
        <taxon>Terribacillus</taxon>
    </lineage>
</organism>
<reference evidence="7" key="1">
    <citation type="submission" date="2017-09" db="EMBL/GenBank/DDBJ databases">
        <authorList>
            <person name="Varghese N."/>
            <person name="Submissions S."/>
        </authorList>
    </citation>
    <scope>NUCLEOTIDE SEQUENCE [LARGE SCALE GENOMIC DNA]</scope>
    <source>
        <strain evidence="7">CGMCC 1.8913</strain>
    </source>
</reference>
<dbReference type="EMBL" id="OBEK01000006">
    <property type="protein sequence ID" value="SNZ17409.1"/>
    <property type="molecule type" value="Genomic_DNA"/>
</dbReference>
<gene>
    <name evidence="6" type="ORF">SAMN05421503_3228</name>
</gene>
<dbReference type="Pfam" id="PF00376">
    <property type="entry name" value="MerR"/>
    <property type="match status" value="1"/>
</dbReference>
<dbReference type="PROSITE" id="PS50937">
    <property type="entry name" value="HTH_MERR_2"/>
    <property type="match status" value="1"/>
</dbReference>
<dbReference type="InterPro" id="IPR009061">
    <property type="entry name" value="DNA-bd_dom_put_sf"/>
</dbReference>
<dbReference type="STRING" id="586416.GZ22_00480"/>
<evidence type="ECO:0000256" key="2">
    <source>
        <dbReference type="ARBA" id="ARBA00023125"/>
    </source>
</evidence>
<dbReference type="RefSeq" id="WP_097043424.1">
    <property type="nucleotide sequence ID" value="NZ_OBEK01000006.1"/>
</dbReference>
<keyword evidence="4" id="KW-0804">Transcription</keyword>
<dbReference type="PANTHER" id="PTHR30204">
    <property type="entry name" value="REDOX-CYCLING DRUG-SENSING TRANSCRIPTIONAL ACTIVATOR SOXR"/>
    <property type="match status" value="1"/>
</dbReference>
<dbReference type="Gene3D" id="1.10.490.50">
    <property type="entry name" value="Antibiotic binding domain of TipA-like multidrug resistance regulators"/>
    <property type="match status" value="1"/>
</dbReference>
<proteinExistence type="predicted"/>
<sequence>MTYTVQKLAALAGVSKRTLRYYDQIGLLKPAEINASGYRIYTEKEVDLLQQILFYRALEVDLNTIRSIVHSPAFDRKRALEEHRKQLAAKQQQINLLLGNVEKSIQMIERKGHMSAKEKFAGFKEEKLAENEAMYGEEVREAYGEEVVDAANQKFRDMTAVQYEEMQKTEQQLFLKIKEAMQTGNPAGTEALQAAELHRKWLAFTWPSYSKEAHAGLAEMYVQDERFTAYYENYIQKGAAQFLRDSIQHYTKG</sequence>
<dbReference type="CDD" id="cd01106">
    <property type="entry name" value="HTH_TipAL-Mta"/>
    <property type="match status" value="1"/>
</dbReference>
<dbReference type="Proteomes" id="UP000219356">
    <property type="component" value="Unassembled WGS sequence"/>
</dbReference>
<dbReference type="PANTHER" id="PTHR30204:SF90">
    <property type="entry name" value="HTH-TYPE TRANSCRIPTIONAL ACTIVATOR MTA"/>
    <property type="match status" value="1"/>
</dbReference>
<dbReference type="Pfam" id="PF07739">
    <property type="entry name" value="TipAS"/>
    <property type="match status" value="1"/>
</dbReference>
<evidence type="ECO:0000256" key="4">
    <source>
        <dbReference type="ARBA" id="ARBA00023163"/>
    </source>
</evidence>
<dbReference type="OrthoDB" id="9814833at2"/>
<keyword evidence="3" id="KW-0010">Activator</keyword>
<protein>
    <submittedName>
        <fullName evidence="6">Transcriptional regulator, MerR family</fullName>
    </submittedName>
</protein>
<evidence type="ECO:0000256" key="1">
    <source>
        <dbReference type="ARBA" id="ARBA00023015"/>
    </source>
</evidence>
<name>A0A285P6M6_9BACI</name>